<dbReference type="Proteomes" id="UP000095621">
    <property type="component" value="Unassembled WGS sequence"/>
</dbReference>
<reference evidence="3 4" key="1">
    <citation type="submission" date="2015-09" db="EMBL/GenBank/DDBJ databases">
        <authorList>
            <consortium name="Pathogen Informatics"/>
        </authorList>
    </citation>
    <scope>NUCLEOTIDE SEQUENCE [LARGE SCALE GENOMIC DNA]</scope>
    <source>
        <strain evidence="3 4">2789STDY5834875</strain>
    </source>
</reference>
<dbReference type="GeneID" id="41356965"/>
<dbReference type="Gene3D" id="3.40.50.1820">
    <property type="entry name" value="alpha/beta hydrolase"/>
    <property type="match status" value="1"/>
</dbReference>
<dbReference type="EC" id="3.1.1.3" evidence="3"/>
<keyword evidence="3" id="KW-0378">Hydrolase</keyword>
<dbReference type="PROSITE" id="PS51257">
    <property type="entry name" value="PROKAR_LIPOPROTEIN"/>
    <property type="match status" value="1"/>
</dbReference>
<dbReference type="InterPro" id="IPR029058">
    <property type="entry name" value="AB_hydrolase_fold"/>
</dbReference>
<dbReference type="GO" id="GO:0004806">
    <property type="term" value="F:triacylglycerol lipase activity"/>
    <property type="evidence" value="ECO:0007669"/>
    <property type="project" value="UniProtKB-EC"/>
</dbReference>
<organism evidence="3 4">
    <name type="scientific">Lachnospira eligens</name>
    <dbReference type="NCBI Taxonomy" id="39485"/>
    <lineage>
        <taxon>Bacteria</taxon>
        <taxon>Bacillati</taxon>
        <taxon>Bacillota</taxon>
        <taxon>Clostridia</taxon>
        <taxon>Lachnospirales</taxon>
        <taxon>Lachnospiraceae</taxon>
        <taxon>Lachnospira</taxon>
    </lineage>
</organism>
<sequence length="397" mass="44595">MGRIKVCNFGRIMLKIFCWTTVILAIYLILGITGCYEKWFGGPAGIVKTPVYWLIRAGIGILVESIIFWIGIIMVYATSEQLGIRWRVLGIVCGWIPVAHLVMLHIIIKTVGEEVRMEEMRAKRNLQRKEQRICSTKYPVLMVHGVFFRDFEHLNYWGRIPAELEANGAVICYGNHNSAAAVRDSAKELAERIHQIVIKTGCEKVNVIAHSKGGLDMRAAIALTDIAPYVASLTTINTPHRGCQFADYLLGKIPEKQQQMVANAYNAGAAKLGDINPDFLAAVYDLTSEKCSEFNNEIKDNPDIYYQSVGSKLNHPASGRFPLNFTYPLVKYFDGPNDGLVGEESFRWGQNYQFLTVSGKRGISHGDMIDLNRENIKGFDVREFYVQVVAGLKKMGF</sequence>
<dbReference type="AlphaFoldDB" id="A0A174YI77"/>
<feature type="transmembrane region" description="Helical" evidence="1">
    <location>
        <begin position="88"/>
        <end position="108"/>
    </location>
</feature>
<feature type="transmembrane region" description="Helical" evidence="1">
    <location>
        <begin position="53"/>
        <end position="76"/>
    </location>
</feature>
<evidence type="ECO:0000313" key="4">
    <source>
        <dbReference type="Proteomes" id="UP000095621"/>
    </source>
</evidence>
<keyword evidence="1" id="KW-0812">Transmembrane</keyword>
<dbReference type="InterPro" id="IPR007751">
    <property type="entry name" value="DUF676_lipase-like"/>
</dbReference>
<protein>
    <submittedName>
        <fullName evidence="3">Lipase</fullName>
        <ecNumber evidence="3">3.1.1.3</ecNumber>
    </submittedName>
</protein>
<keyword evidence="1" id="KW-0472">Membrane</keyword>
<evidence type="ECO:0000313" key="3">
    <source>
        <dbReference type="EMBL" id="CUQ74815.1"/>
    </source>
</evidence>
<dbReference type="OMA" id="WGDYKGT"/>
<dbReference type="OrthoDB" id="9765872at2"/>
<feature type="transmembrane region" description="Helical" evidence="1">
    <location>
        <begin position="12"/>
        <end position="33"/>
    </location>
</feature>
<keyword evidence="1" id="KW-1133">Transmembrane helix</keyword>
<evidence type="ECO:0000259" key="2">
    <source>
        <dbReference type="Pfam" id="PF05057"/>
    </source>
</evidence>
<evidence type="ECO:0000256" key="1">
    <source>
        <dbReference type="SAM" id="Phobius"/>
    </source>
</evidence>
<dbReference type="SUPFAM" id="SSF53474">
    <property type="entry name" value="alpha/beta-Hydrolases"/>
    <property type="match status" value="1"/>
</dbReference>
<name>A0A174YI77_9FIRM</name>
<dbReference type="RefSeq" id="WP_012740489.1">
    <property type="nucleotide sequence ID" value="NZ_CP085937.1"/>
</dbReference>
<accession>A0A174YI77</accession>
<dbReference type="EMBL" id="CZBU01000001">
    <property type="protein sequence ID" value="CUQ74815.1"/>
    <property type="molecule type" value="Genomic_DNA"/>
</dbReference>
<feature type="domain" description="DUF676" evidence="2">
    <location>
        <begin position="182"/>
        <end position="247"/>
    </location>
</feature>
<gene>
    <name evidence="3" type="primary">lipA</name>
    <name evidence="3" type="ORF">ERS852490_00170</name>
</gene>
<dbReference type="Pfam" id="PF05057">
    <property type="entry name" value="DUF676"/>
    <property type="match status" value="1"/>
</dbReference>
<proteinExistence type="predicted"/>